<evidence type="ECO:0000256" key="2">
    <source>
        <dbReference type="ARBA" id="ARBA00023015"/>
    </source>
</evidence>
<dbReference type="Gene3D" id="1.10.10.10">
    <property type="entry name" value="Winged helix-like DNA-binding domain superfamily/Winged helix DNA-binding domain"/>
    <property type="match status" value="1"/>
</dbReference>
<dbReference type="Gene3D" id="3.30.450.40">
    <property type="match status" value="1"/>
</dbReference>
<dbReference type="RefSeq" id="WP_075024624.1">
    <property type="nucleotide sequence ID" value="NZ_FOVH01000026.1"/>
</dbReference>
<reference evidence="10 11" key="1">
    <citation type="submission" date="2016-10" db="EMBL/GenBank/DDBJ databases">
        <authorList>
            <person name="de Groot N.N."/>
        </authorList>
    </citation>
    <scope>NUCLEOTIDE SEQUENCE [LARGE SCALE GENOMIC DNA]</scope>
    <source>
        <strain evidence="10 11">DSM 43067</strain>
    </source>
</reference>
<feature type="domain" description="IclR-ED" evidence="9">
    <location>
        <begin position="86"/>
        <end position="270"/>
    </location>
</feature>
<evidence type="ECO:0000259" key="8">
    <source>
        <dbReference type="PROSITE" id="PS51077"/>
    </source>
</evidence>
<dbReference type="PANTHER" id="PTHR30136:SF24">
    <property type="entry name" value="HTH-TYPE TRANSCRIPTIONAL REPRESSOR ALLR"/>
    <property type="match status" value="1"/>
</dbReference>
<dbReference type="PROSITE" id="PS51078">
    <property type="entry name" value="ICLR_ED"/>
    <property type="match status" value="1"/>
</dbReference>
<dbReference type="eggNOG" id="COG1414">
    <property type="taxonomic scope" value="Bacteria"/>
</dbReference>
<dbReference type="GO" id="GO:0003700">
    <property type="term" value="F:DNA-binding transcription factor activity"/>
    <property type="evidence" value="ECO:0007669"/>
    <property type="project" value="TreeGrafter"/>
</dbReference>
<evidence type="ECO:0000313" key="11">
    <source>
        <dbReference type="Proteomes" id="UP000183413"/>
    </source>
</evidence>
<dbReference type="SMART" id="SM00346">
    <property type="entry name" value="HTH_ICLR"/>
    <property type="match status" value="1"/>
</dbReference>
<feature type="domain" description="HTH iclR-type" evidence="8">
    <location>
        <begin position="25"/>
        <end position="85"/>
    </location>
</feature>
<dbReference type="InterPro" id="IPR005471">
    <property type="entry name" value="Tscrpt_reg_IclR_N"/>
</dbReference>
<dbReference type="Pfam" id="PF01614">
    <property type="entry name" value="IclR_C"/>
    <property type="match status" value="1"/>
</dbReference>
<name>A0A1I5XA91_9ACTN</name>
<evidence type="ECO:0000256" key="3">
    <source>
        <dbReference type="ARBA" id="ARBA00023125"/>
    </source>
</evidence>
<evidence type="ECO:0000256" key="7">
    <source>
        <dbReference type="SAM" id="MobiDB-lite"/>
    </source>
</evidence>
<keyword evidence="1" id="KW-0319">Glycerol metabolism</keyword>
<keyword evidence="3 10" id="KW-0238">DNA-binding</keyword>
<dbReference type="GO" id="GO:0003677">
    <property type="term" value="F:DNA binding"/>
    <property type="evidence" value="ECO:0007669"/>
    <property type="project" value="UniProtKB-KW"/>
</dbReference>
<dbReference type="InterPro" id="IPR050707">
    <property type="entry name" value="HTH_MetabolicPath_Reg"/>
</dbReference>
<dbReference type="EMBL" id="FOVH01000026">
    <property type="protein sequence ID" value="SFQ28892.1"/>
    <property type="molecule type" value="Genomic_DNA"/>
</dbReference>
<evidence type="ECO:0000313" key="10">
    <source>
        <dbReference type="EMBL" id="SFQ28892.1"/>
    </source>
</evidence>
<gene>
    <name evidence="10" type="ORF">SAMN04489713_12639</name>
</gene>
<keyword evidence="11" id="KW-1185">Reference proteome</keyword>
<dbReference type="InParanoid" id="A0A1I5XA91"/>
<keyword evidence="4" id="KW-0804">Transcription</keyword>
<evidence type="ECO:0000256" key="6">
    <source>
        <dbReference type="ARBA" id="ARBA00070406"/>
    </source>
</evidence>
<dbReference type="InterPro" id="IPR029016">
    <property type="entry name" value="GAF-like_dom_sf"/>
</dbReference>
<keyword evidence="2" id="KW-0805">Transcription regulation</keyword>
<proteinExistence type="predicted"/>
<evidence type="ECO:0000256" key="5">
    <source>
        <dbReference type="ARBA" id="ARBA00058938"/>
    </source>
</evidence>
<dbReference type="STRING" id="1993.SAMN04489713_12639"/>
<dbReference type="GO" id="GO:0045892">
    <property type="term" value="P:negative regulation of DNA-templated transcription"/>
    <property type="evidence" value="ECO:0007669"/>
    <property type="project" value="TreeGrafter"/>
</dbReference>
<dbReference type="InterPro" id="IPR036390">
    <property type="entry name" value="WH_DNA-bd_sf"/>
</dbReference>
<dbReference type="AlphaFoldDB" id="A0A1I5XA91"/>
<feature type="region of interest" description="Disordered" evidence="7">
    <location>
        <begin position="265"/>
        <end position="312"/>
    </location>
</feature>
<dbReference type="PROSITE" id="PS51077">
    <property type="entry name" value="HTH_ICLR"/>
    <property type="match status" value="1"/>
</dbReference>
<dbReference type="GO" id="GO:0006071">
    <property type="term" value="P:glycerol metabolic process"/>
    <property type="evidence" value="ECO:0007669"/>
    <property type="project" value="UniProtKB-KW"/>
</dbReference>
<evidence type="ECO:0000259" key="9">
    <source>
        <dbReference type="PROSITE" id="PS51078"/>
    </source>
</evidence>
<dbReference type="SUPFAM" id="SSF55781">
    <property type="entry name" value="GAF domain-like"/>
    <property type="match status" value="1"/>
</dbReference>
<accession>A0A1I5XA91</accession>
<dbReference type="InterPro" id="IPR014757">
    <property type="entry name" value="Tscrpt_reg_IclR_C"/>
</dbReference>
<evidence type="ECO:0000256" key="4">
    <source>
        <dbReference type="ARBA" id="ARBA00023163"/>
    </source>
</evidence>
<feature type="region of interest" description="Disordered" evidence="7">
    <location>
        <begin position="1"/>
        <end position="23"/>
    </location>
</feature>
<dbReference type="InterPro" id="IPR036388">
    <property type="entry name" value="WH-like_DNA-bd_sf"/>
</dbReference>
<dbReference type="FunFam" id="1.10.10.10:FF:000056">
    <property type="entry name" value="IclR family transcriptional regulator"/>
    <property type="match status" value="1"/>
</dbReference>
<feature type="compositionally biased region" description="Basic and acidic residues" evidence="7">
    <location>
        <begin position="301"/>
        <end position="312"/>
    </location>
</feature>
<evidence type="ECO:0000256" key="1">
    <source>
        <dbReference type="ARBA" id="ARBA00022798"/>
    </source>
</evidence>
<organism evidence="10 11">
    <name type="scientific">Actinomadura madurae</name>
    <dbReference type="NCBI Taxonomy" id="1993"/>
    <lineage>
        <taxon>Bacteria</taxon>
        <taxon>Bacillati</taxon>
        <taxon>Actinomycetota</taxon>
        <taxon>Actinomycetes</taxon>
        <taxon>Streptosporangiales</taxon>
        <taxon>Thermomonosporaceae</taxon>
        <taxon>Actinomadura</taxon>
    </lineage>
</organism>
<dbReference type="Proteomes" id="UP000183413">
    <property type="component" value="Unassembled WGS sequence"/>
</dbReference>
<feature type="compositionally biased region" description="Basic and acidic residues" evidence="7">
    <location>
        <begin position="276"/>
        <end position="290"/>
    </location>
</feature>
<dbReference type="Pfam" id="PF09339">
    <property type="entry name" value="HTH_IclR"/>
    <property type="match status" value="1"/>
</dbReference>
<comment type="function">
    <text evidence="5">May be an activator protein for the gylABX operon.</text>
</comment>
<protein>
    <recommendedName>
        <fullName evidence="6">Glycerol operon regulatory protein</fullName>
    </recommendedName>
</protein>
<dbReference type="PANTHER" id="PTHR30136">
    <property type="entry name" value="HELIX-TURN-HELIX TRANSCRIPTIONAL REGULATOR, ICLR FAMILY"/>
    <property type="match status" value="1"/>
</dbReference>
<sequence length="312" mass="33216">MAITVTSGDPAAPGPRAADDAGHGASSAAKALAILDAFRGPRAILGVTEVARSIGAPKSTTHRLLTVMVESGYVRKVDGRYALTERVFELGNRVGFTLLGSTGLRHRAMPFLSSLFVASRETIHLATLAGGDVLYLEKLFGHSGALCSTAVGARRPAYATALGKAMLAFAEDAVIDHVLRGPFRRFTSSTVRGAGQLERRLDEARSTGIASDRGEMQNSVYCIASPILDPWSGQAIAAVSICSCTNRRLEAKYGHLLLATTRELSHQVAGPADPRPSQRTEPHGIHEPRRVRAARLPAGPGHRDLRAGTRRD</sequence>
<dbReference type="SUPFAM" id="SSF46785">
    <property type="entry name" value="Winged helix' DNA-binding domain"/>
    <property type="match status" value="1"/>
</dbReference>